<evidence type="ECO:0000313" key="9">
    <source>
        <dbReference type="Proteomes" id="UP001153069"/>
    </source>
</evidence>
<dbReference type="GO" id="GO:0005096">
    <property type="term" value="F:GTPase activator activity"/>
    <property type="evidence" value="ECO:0007669"/>
    <property type="project" value="UniProtKB-KW"/>
</dbReference>
<dbReference type="GO" id="GO:0048205">
    <property type="term" value="P:COPI coating of Golgi vesicle"/>
    <property type="evidence" value="ECO:0007669"/>
    <property type="project" value="TreeGrafter"/>
</dbReference>
<evidence type="ECO:0000256" key="6">
    <source>
        <dbReference type="SAM" id="MobiDB-lite"/>
    </source>
</evidence>
<dbReference type="PANTHER" id="PTHR45686">
    <property type="entry name" value="ADP-RIBOSYLATION FACTOR GTPASE ACTIVATING PROTEIN 3, ISOFORM H-RELATED"/>
    <property type="match status" value="1"/>
</dbReference>
<evidence type="ECO:0000256" key="4">
    <source>
        <dbReference type="ARBA" id="ARBA00022833"/>
    </source>
</evidence>
<dbReference type="SMART" id="SM00105">
    <property type="entry name" value="ArfGap"/>
    <property type="match status" value="1"/>
</dbReference>
<evidence type="ECO:0000256" key="1">
    <source>
        <dbReference type="ARBA" id="ARBA00022468"/>
    </source>
</evidence>
<organism evidence="8 9">
    <name type="scientific">Seminavis robusta</name>
    <dbReference type="NCBI Taxonomy" id="568900"/>
    <lineage>
        <taxon>Eukaryota</taxon>
        <taxon>Sar</taxon>
        <taxon>Stramenopiles</taxon>
        <taxon>Ochrophyta</taxon>
        <taxon>Bacillariophyta</taxon>
        <taxon>Bacillariophyceae</taxon>
        <taxon>Bacillariophycidae</taxon>
        <taxon>Naviculales</taxon>
        <taxon>Naviculaceae</taxon>
        <taxon>Seminavis</taxon>
    </lineage>
</organism>
<protein>
    <submittedName>
        <fullName evidence="8">With ANK repeat and PH domain-containing protein cnt</fullName>
    </submittedName>
</protein>
<dbReference type="PROSITE" id="PS50115">
    <property type="entry name" value="ARFGAP"/>
    <property type="match status" value="1"/>
</dbReference>
<evidence type="ECO:0000259" key="7">
    <source>
        <dbReference type="PROSITE" id="PS50115"/>
    </source>
</evidence>
<feature type="region of interest" description="Disordered" evidence="6">
    <location>
        <begin position="246"/>
        <end position="267"/>
    </location>
</feature>
<keyword evidence="2" id="KW-0479">Metal-binding</keyword>
<comment type="caution">
    <text evidence="8">The sequence shown here is derived from an EMBL/GenBank/DDBJ whole genome shotgun (WGS) entry which is preliminary data.</text>
</comment>
<dbReference type="Gene3D" id="1.10.220.150">
    <property type="entry name" value="Arf GTPase activating protein"/>
    <property type="match status" value="1"/>
</dbReference>
<dbReference type="Proteomes" id="UP001153069">
    <property type="component" value="Unassembled WGS sequence"/>
</dbReference>
<evidence type="ECO:0000313" key="8">
    <source>
        <dbReference type="EMBL" id="CAB9531032.1"/>
    </source>
</evidence>
<dbReference type="PANTHER" id="PTHR45686:SF4">
    <property type="entry name" value="ADP-RIBOSYLATION FACTOR GTPASE ACTIVATING PROTEIN 3, ISOFORM H"/>
    <property type="match status" value="1"/>
</dbReference>
<dbReference type="InterPro" id="IPR001164">
    <property type="entry name" value="ArfGAP_dom"/>
</dbReference>
<dbReference type="InterPro" id="IPR037278">
    <property type="entry name" value="ARFGAP/RecO"/>
</dbReference>
<dbReference type="OrthoDB" id="43532at2759"/>
<keyword evidence="4" id="KW-0862">Zinc</keyword>
<evidence type="ECO:0000256" key="3">
    <source>
        <dbReference type="ARBA" id="ARBA00022771"/>
    </source>
</evidence>
<dbReference type="AlphaFoldDB" id="A0A9N8F1P1"/>
<dbReference type="CDD" id="cd08830">
    <property type="entry name" value="ArfGap_ArfGap1"/>
    <property type="match status" value="1"/>
</dbReference>
<keyword evidence="1" id="KW-0343">GTPase activation</keyword>
<keyword evidence="9" id="KW-1185">Reference proteome</keyword>
<keyword evidence="3 5" id="KW-0863">Zinc-finger</keyword>
<sequence length="364" mass="40127">MTMIAPSPLQNVGKASAGFNCLASTLESLVIECAMEEARSKELGSTTTAATSNPYEMNVQDYEQVQQLPGNDVCADCGSHDTEWASVTYGILICTSCSGQHRSLGTHISRVRSVKMDSWSEPHVQRMKAGGNGVWNDYLATEATAATSIREKYDSPVARKYQTVLQARMEQAEEEVGSGRRTSRSSRISSGSIRRSISPVPLGSLLSRQSSVSATPTITYLGRSFPASSIKCSGAMVPLSRNSSIGSNSSFSSLDRSRQSMSLGSSSHNNNPIMQPLMQALEQANNLFQQQPQPNIVERYTNHPVSNLFFSREDILEITSDKEEFERLKRSLRHNGAVTNQVVKQRMFAFVANRRKRKEQQKKA</sequence>
<dbReference type="GO" id="GO:0008270">
    <property type="term" value="F:zinc ion binding"/>
    <property type="evidence" value="ECO:0007669"/>
    <property type="project" value="UniProtKB-KW"/>
</dbReference>
<name>A0A9N8F1P1_9STRA</name>
<dbReference type="InterPro" id="IPR038508">
    <property type="entry name" value="ArfGAP_dom_sf"/>
</dbReference>
<feature type="domain" description="Arf-GAP" evidence="7">
    <location>
        <begin position="59"/>
        <end position="174"/>
    </location>
</feature>
<dbReference type="EMBL" id="CAICTM010003198">
    <property type="protein sequence ID" value="CAB9531032.1"/>
    <property type="molecule type" value="Genomic_DNA"/>
</dbReference>
<reference evidence="8" key="1">
    <citation type="submission" date="2020-06" db="EMBL/GenBank/DDBJ databases">
        <authorList>
            <consortium name="Plant Systems Biology data submission"/>
        </authorList>
    </citation>
    <scope>NUCLEOTIDE SEQUENCE</scope>
    <source>
        <strain evidence="8">D6</strain>
    </source>
</reference>
<dbReference type="GO" id="GO:0000139">
    <property type="term" value="C:Golgi membrane"/>
    <property type="evidence" value="ECO:0007669"/>
    <property type="project" value="GOC"/>
</dbReference>
<accession>A0A9N8F1P1</accession>
<dbReference type="PRINTS" id="PR00405">
    <property type="entry name" value="REVINTRACTNG"/>
</dbReference>
<feature type="compositionally biased region" description="Low complexity" evidence="6">
    <location>
        <begin position="185"/>
        <end position="195"/>
    </location>
</feature>
<evidence type="ECO:0000256" key="5">
    <source>
        <dbReference type="PROSITE-ProRule" id="PRU00288"/>
    </source>
</evidence>
<gene>
    <name evidence="8" type="ORF">SEMRO_3200_G345080.1</name>
</gene>
<dbReference type="Pfam" id="PF01412">
    <property type="entry name" value="ArfGap"/>
    <property type="match status" value="1"/>
</dbReference>
<dbReference type="SUPFAM" id="SSF57863">
    <property type="entry name" value="ArfGap/RecO-like zinc finger"/>
    <property type="match status" value="1"/>
</dbReference>
<evidence type="ECO:0000256" key="2">
    <source>
        <dbReference type="ARBA" id="ARBA00022723"/>
    </source>
</evidence>
<feature type="region of interest" description="Disordered" evidence="6">
    <location>
        <begin position="171"/>
        <end position="195"/>
    </location>
</feature>
<proteinExistence type="predicted"/>